<protein>
    <submittedName>
        <fullName evidence="1">Uncharacterized protein</fullName>
    </submittedName>
</protein>
<name>A0A0R2LKG1_9LACO</name>
<accession>A0A0R2LKG1</accession>
<dbReference type="Proteomes" id="UP000051886">
    <property type="component" value="Unassembled WGS sequence"/>
</dbReference>
<keyword evidence="2" id="KW-1185">Reference proteome</keyword>
<dbReference type="STRING" id="449659.IV66_GL001499"/>
<dbReference type="AlphaFoldDB" id="A0A0R2LKG1"/>
<gene>
    <name evidence="1" type="ORF">IV66_GL001499</name>
</gene>
<reference evidence="1 2" key="1">
    <citation type="journal article" date="2015" name="Genome Announc.">
        <title>Expanding the biotechnology potential of lactobacilli through comparative genomics of 213 strains and associated genera.</title>
        <authorList>
            <person name="Sun Z."/>
            <person name="Harris H.M."/>
            <person name="McCann A."/>
            <person name="Guo C."/>
            <person name="Argimon S."/>
            <person name="Zhang W."/>
            <person name="Yang X."/>
            <person name="Jeffery I.B."/>
            <person name="Cooney J.C."/>
            <person name="Kagawa T.F."/>
            <person name="Liu W."/>
            <person name="Song Y."/>
            <person name="Salvetti E."/>
            <person name="Wrobel A."/>
            <person name="Rasinkangas P."/>
            <person name="Parkhill J."/>
            <person name="Rea M.C."/>
            <person name="O'Sullivan O."/>
            <person name="Ritari J."/>
            <person name="Douillard F.P."/>
            <person name="Paul Ross R."/>
            <person name="Yang R."/>
            <person name="Briner A.E."/>
            <person name="Felis G.E."/>
            <person name="de Vos W.M."/>
            <person name="Barrangou R."/>
            <person name="Klaenhammer T.R."/>
            <person name="Caufield P.W."/>
            <person name="Cui Y."/>
            <person name="Zhang H."/>
            <person name="O'Toole P.W."/>
        </authorList>
    </citation>
    <scope>NUCLEOTIDE SEQUENCE [LARGE SCALE GENOMIC DNA]</scope>
    <source>
        <strain evidence="1 2">NBRC 103219</strain>
    </source>
</reference>
<organism evidence="1 2">
    <name type="scientific">Ligilactobacillus pobuzihii</name>
    <dbReference type="NCBI Taxonomy" id="449659"/>
    <lineage>
        <taxon>Bacteria</taxon>
        <taxon>Bacillati</taxon>
        <taxon>Bacillota</taxon>
        <taxon>Bacilli</taxon>
        <taxon>Lactobacillales</taxon>
        <taxon>Lactobacillaceae</taxon>
        <taxon>Ligilactobacillus</taxon>
    </lineage>
</organism>
<dbReference type="PATRIC" id="fig|449659.4.peg.1524"/>
<dbReference type="EMBL" id="JQCN01000031">
    <property type="protein sequence ID" value="KRN99495.1"/>
    <property type="molecule type" value="Genomic_DNA"/>
</dbReference>
<comment type="caution">
    <text evidence="1">The sequence shown here is derived from an EMBL/GenBank/DDBJ whole genome shotgun (WGS) entry which is preliminary data.</text>
</comment>
<evidence type="ECO:0000313" key="1">
    <source>
        <dbReference type="EMBL" id="KRN99495.1"/>
    </source>
</evidence>
<proteinExistence type="predicted"/>
<evidence type="ECO:0000313" key="2">
    <source>
        <dbReference type="Proteomes" id="UP000051886"/>
    </source>
</evidence>
<dbReference type="RefSeq" id="WP_017868803.1">
    <property type="nucleotide sequence ID" value="NZ_BJYB01000024.1"/>
</dbReference>
<sequence>MNENQQKVYHWLVVTCGLEDACVADVMRHIAQLADTDTLTAYTKLAQLERDEVLYKAIVEVDGEKVF</sequence>